<reference evidence="2" key="1">
    <citation type="journal article" date="2019" name="Int. J. Syst. Evol. Microbiol.">
        <title>The Global Catalogue of Microorganisms (GCM) 10K type strain sequencing project: providing services to taxonomists for standard genome sequencing and annotation.</title>
        <authorList>
            <consortium name="The Broad Institute Genomics Platform"/>
            <consortium name="The Broad Institute Genome Sequencing Center for Infectious Disease"/>
            <person name="Wu L."/>
            <person name="Ma J."/>
        </authorList>
    </citation>
    <scope>NUCLEOTIDE SEQUENCE [LARGE SCALE GENOMIC DNA]</scope>
    <source>
        <strain evidence="2">CGMCC 4.7106</strain>
    </source>
</reference>
<evidence type="ECO:0000313" key="2">
    <source>
        <dbReference type="Proteomes" id="UP001596096"/>
    </source>
</evidence>
<dbReference type="RefSeq" id="WP_219551727.1">
    <property type="nucleotide sequence ID" value="NZ_JAHKRN010000079.1"/>
</dbReference>
<gene>
    <name evidence="1" type="ORF">ACFPUY_42220</name>
</gene>
<evidence type="ECO:0000313" key="1">
    <source>
        <dbReference type="EMBL" id="MFC5821742.1"/>
    </source>
</evidence>
<keyword evidence="2" id="KW-1185">Reference proteome</keyword>
<comment type="caution">
    <text evidence="1">The sequence shown here is derived from an EMBL/GenBank/DDBJ whole genome shotgun (WGS) entry which is preliminary data.</text>
</comment>
<name>A0ABW1C8S5_9ACTN</name>
<accession>A0ABW1C8S5</accession>
<sequence length="94" mass="10482">MILLATVTTLIPYAYAAMTQLMLMLTDRRRFSGRRTARDATVAVPAFAYTLWTIAGPGYQVVYKGTLLLAGIPVDVWLKRHDRRDPVAITEKAA</sequence>
<dbReference type="EMBL" id="JBHSNW010000038">
    <property type="protein sequence ID" value="MFC5821742.1"/>
    <property type="molecule type" value="Genomic_DNA"/>
</dbReference>
<organism evidence="1 2">
    <name type="scientific">Nonomuraea harbinensis</name>
    <dbReference type="NCBI Taxonomy" id="1286938"/>
    <lineage>
        <taxon>Bacteria</taxon>
        <taxon>Bacillati</taxon>
        <taxon>Actinomycetota</taxon>
        <taxon>Actinomycetes</taxon>
        <taxon>Streptosporangiales</taxon>
        <taxon>Streptosporangiaceae</taxon>
        <taxon>Nonomuraea</taxon>
    </lineage>
</organism>
<dbReference type="Proteomes" id="UP001596096">
    <property type="component" value="Unassembled WGS sequence"/>
</dbReference>
<protein>
    <submittedName>
        <fullName evidence="1">Uncharacterized protein</fullName>
    </submittedName>
</protein>
<proteinExistence type="predicted"/>